<keyword evidence="7" id="KW-0482">Metalloprotease</keyword>
<evidence type="ECO:0000313" key="7">
    <source>
        <dbReference type="EMBL" id="NNG34373.1"/>
    </source>
</evidence>
<comment type="caution">
    <text evidence="7">The sequence shown here is derived from an EMBL/GenBank/DDBJ whole genome shotgun (WGS) entry which is preliminary data.</text>
</comment>
<keyword evidence="8" id="KW-1185">Reference proteome</keyword>
<dbReference type="EMBL" id="JABEND010000001">
    <property type="protein sequence ID" value="NNG34373.1"/>
    <property type="molecule type" value="Genomic_DNA"/>
</dbReference>
<dbReference type="InterPro" id="IPR024079">
    <property type="entry name" value="MetalloPept_cat_dom_sf"/>
</dbReference>
<dbReference type="RefSeq" id="WP_171198021.1">
    <property type="nucleotide sequence ID" value="NZ_JABEND010000001.1"/>
</dbReference>
<gene>
    <name evidence="7" type="ORF">HKD39_01285</name>
</gene>
<name>A0A849A4U3_9ACTN</name>
<dbReference type="Pfam" id="PF00413">
    <property type="entry name" value="Peptidase_M10"/>
    <property type="match status" value="1"/>
</dbReference>
<feature type="domain" description="Peptidase M10 metallopeptidase" evidence="6">
    <location>
        <begin position="182"/>
        <end position="214"/>
    </location>
</feature>
<sequence length="266" mass="28351">MTKESAVLAKVLGGAGRIVGGTLRSAVTDVATTAAHLAELTTDRIARRDPDDAVLRVAVVILSNADGPLCQPDDVTPALDRAQQIFRSQAGIRVRPVSIRVVSGPAPEHALRPRANQKLLLDDLLGRTEWYRRFEPGESGVGSPVTVVVVEEIAGRTTGCSLGMTADWVVCQASLFDKNNPHTYDESVLAHELGHALNLPHHKDNKNLMFPSSSPPGQVRGTELQGWQKLVLGGNRHVIPGLRSRTEGKRPPAAAAGDPAKTAASE</sequence>
<evidence type="ECO:0000313" key="8">
    <source>
        <dbReference type="Proteomes" id="UP000562984"/>
    </source>
</evidence>
<evidence type="ECO:0000256" key="1">
    <source>
        <dbReference type="ARBA" id="ARBA00022670"/>
    </source>
</evidence>
<keyword evidence="2" id="KW-0479">Metal-binding</keyword>
<dbReference type="SUPFAM" id="SSF55486">
    <property type="entry name" value="Metalloproteases ('zincins'), catalytic domain"/>
    <property type="match status" value="1"/>
</dbReference>
<evidence type="ECO:0000256" key="5">
    <source>
        <dbReference type="SAM" id="MobiDB-lite"/>
    </source>
</evidence>
<dbReference type="GO" id="GO:0031012">
    <property type="term" value="C:extracellular matrix"/>
    <property type="evidence" value="ECO:0007669"/>
    <property type="project" value="InterPro"/>
</dbReference>
<proteinExistence type="predicted"/>
<accession>A0A849A4U3</accession>
<dbReference type="GO" id="GO:0004222">
    <property type="term" value="F:metalloendopeptidase activity"/>
    <property type="evidence" value="ECO:0007669"/>
    <property type="project" value="InterPro"/>
</dbReference>
<dbReference type="AlphaFoldDB" id="A0A849A4U3"/>
<protein>
    <submittedName>
        <fullName evidence="7">Matrixin family metalloprotease</fullName>
    </submittedName>
</protein>
<dbReference type="Proteomes" id="UP000562984">
    <property type="component" value="Unassembled WGS sequence"/>
</dbReference>
<evidence type="ECO:0000259" key="6">
    <source>
        <dbReference type="Pfam" id="PF00413"/>
    </source>
</evidence>
<evidence type="ECO:0000256" key="2">
    <source>
        <dbReference type="ARBA" id="ARBA00022723"/>
    </source>
</evidence>
<dbReference type="InterPro" id="IPR001818">
    <property type="entry name" value="Pept_M10_metallopeptidase"/>
</dbReference>
<dbReference type="GO" id="GO:0006508">
    <property type="term" value="P:proteolysis"/>
    <property type="evidence" value="ECO:0007669"/>
    <property type="project" value="UniProtKB-KW"/>
</dbReference>
<feature type="compositionally biased region" description="Low complexity" evidence="5">
    <location>
        <begin position="251"/>
        <end position="266"/>
    </location>
</feature>
<keyword evidence="3" id="KW-0378">Hydrolase</keyword>
<keyword evidence="1 7" id="KW-0645">Protease</keyword>
<evidence type="ECO:0000256" key="3">
    <source>
        <dbReference type="ARBA" id="ARBA00022801"/>
    </source>
</evidence>
<dbReference type="GO" id="GO:0008270">
    <property type="term" value="F:zinc ion binding"/>
    <property type="evidence" value="ECO:0007669"/>
    <property type="project" value="InterPro"/>
</dbReference>
<reference evidence="7 8" key="1">
    <citation type="submission" date="2020-05" db="EMBL/GenBank/DDBJ databases">
        <title>Nakamurella sp. DB0629 isolated from air conditioner.</title>
        <authorList>
            <person name="Kim D.H."/>
            <person name="Kim D.-U."/>
        </authorList>
    </citation>
    <scope>NUCLEOTIDE SEQUENCE [LARGE SCALE GENOMIC DNA]</scope>
    <source>
        <strain evidence="7 8">DB0629</strain>
    </source>
</reference>
<organism evidence="7 8">
    <name type="scientific">Nakamurella aerolata</name>
    <dbReference type="NCBI Taxonomy" id="1656892"/>
    <lineage>
        <taxon>Bacteria</taxon>
        <taxon>Bacillati</taxon>
        <taxon>Actinomycetota</taxon>
        <taxon>Actinomycetes</taxon>
        <taxon>Nakamurellales</taxon>
        <taxon>Nakamurellaceae</taxon>
        <taxon>Nakamurella</taxon>
    </lineage>
</organism>
<feature type="region of interest" description="Disordered" evidence="5">
    <location>
        <begin position="241"/>
        <end position="266"/>
    </location>
</feature>
<evidence type="ECO:0000256" key="4">
    <source>
        <dbReference type="ARBA" id="ARBA00022833"/>
    </source>
</evidence>
<keyword evidence="4" id="KW-0862">Zinc</keyword>
<dbReference type="Gene3D" id="3.40.390.10">
    <property type="entry name" value="Collagenase (Catalytic Domain)"/>
    <property type="match status" value="1"/>
</dbReference>